<dbReference type="PRINTS" id="PR00811">
    <property type="entry name" value="BCTERIALGSPD"/>
</dbReference>
<dbReference type="InterPro" id="IPR005644">
    <property type="entry name" value="NolW-like"/>
</dbReference>
<dbReference type="NCBIfam" id="TIGR02515">
    <property type="entry name" value="IV_pilus_PilQ"/>
    <property type="match status" value="1"/>
</dbReference>
<dbReference type="Proteomes" id="UP001595904">
    <property type="component" value="Unassembled WGS sequence"/>
</dbReference>
<evidence type="ECO:0000259" key="10">
    <source>
        <dbReference type="SMART" id="SM00965"/>
    </source>
</evidence>
<dbReference type="EMBL" id="JBHSDU010000003">
    <property type="protein sequence ID" value="MFC4310154.1"/>
    <property type="molecule type" value="Genomic_DNA"/>
</dbReference>
<evidence type="ECO:0000256" key="9">
    <source>
        <dbReference type="SAM" id="SignalP"/>
    </source>
</evidence>
<evidence type="ECO:0000313" key="12">
    <source>
        <dbReference type="Proteomes" id="UP001595904"/>
    </source>
</evidence>
<dbReference type="Gene3D" id="3.30.1370.120">
    <property type="match status" value="1"/>
</dbReference>
<keyword evidence="4 9" id="KW-0732">Signal</keyword>
<keyword evidence="12" id="KW-1185">Reference proteome</keyword>
<evidence type="ECO:0000313" key="11">
    <source>
        <dbReference type="EMBL" id="MFC4310154.1"/>
    </source>
</evidence>
<evidence type="ECO:0000256" key="3">
    <source>
        <dbReference type="ARBA" id="ARBA00022448"/>
    </source>
</evidence>
<reference evidence="12" key="1">
    <citation type="journal article" date="2019" name="Int. J. Syst. Evol. Microbiol.">
        <title>The Global Catalogue of Microorganisms (GCM) 10K type strain sequencing project: providing services to taxonomists for standard genome sequencing and annotation.</title>
        <authorList>
            <consortium name="The Broad Institute Genomics Platform"/>
            <consortium name="The Broad Institute Genome Sequencing Center for Infectious Disease"/>
            <person name="Wu L."/>
            <person name="Ma J."/>
        </authorList>
    </citation>
    <scope>NUCLEOTIDE SEQUENCE [LARGE SCALE GENOMIC DNA]</scope>
    <source>
        <strain evidence="12">CGMCC 1.10759</strain>
    </source>
</reference>
<comment type="similarity">
    <text evidence="2">Belongs to the bacterial secretin family. PilQ subfamily.</text>
</comment>
<dbReference type="InterPro" id="IPR001775">
    <property type="entry name" value="GspD/PilQ"/>
</dbReference>
<feature type="chain" id="PRO_5046752558" evidence="9">
    <location>
        <begin position="30"/>
        <end position="735"/>
    </location>
</feature>
<accession>A0ABV8SUM9</accession>
<dbReference type="Pfam" id="PF03958">
    <property type="entry name" value="Secretin_N"/>
    <property type="match status" value="1"/>
</dbReference>
<dbReference type="SMART" id="SM00965">
    <property type="entry name" value="STN"/>
    <property type="match status" value="1"/>
</dbReference>
<comment type="caution">
    <text evidence="11">The sequence shown here is derived from an EMBL/GenBank/DDBJ whole genome shotgun (WGS) entry which is preliminary data.</text>
</comment>
<protein>
    <submittedName>
        <fullName evidence="11">Type IV pilus secretin PilQ</fullName>
    </submittedName>
</protein>
<evidence type="ECO:0000256" key="7">
    <source>
        <dbReference type="ARBA" id="ARBA00023237"/>
    </source>
</evidence>
<evidence type="ECO:0000256" key="4">
    <source>
        <dbReference type="ARBA" id="ARBA00022729"/>
    </source>
</evidence>
<dbReference type="Pfam" id="PF11741">
    <property type="entry name" value="AMIN"/>
    <property type="match status" value="2"/>
</dbReference>
<dbReference type="InterPro" id="IPR013355">
    <property type="entry name" value="Pilus_4_PilQ"/>
</dbReference>
<feature type="domain" description="Secretin/TonB short N-terminal" evidence="10">
    <location>
        <begin position="310"/>
        <end position="358"/>
    </location>
</feature>
<dbReference type="Gene3D" id="2.60.40.3470">
    <property type="match status" value="1"/>
</dbReference>
<proteinExistence type="inferred from homology"/>
<sequence>MLFSSVQRSAARLVLALAALAGFGQAALAQSTNRLESIQATATAGNKVELTLRLSEDAPTPLTFTVDNPARIALDLPATSVAMTSRRVDVKQGVLDTVNVAEANGRTRVVLNVDSLVPYETRVQGNTIVVSLASSGTGRTLQSSAQPGGFAAATQRPAAATNVSGVRSVNNIDFRRGGDGSARIIVELTDSKVPADLRQEGGKIVVNFAKTAIPENLLQRLDVVDFATPVSAVDALRVGDGARLVISASGDYEQLAYQSDNIYTIEVKPVVKLPPELRDKKEYVGERLTLNFQDIETRAVLQLLADTSGQNMVISDSVAGNVTLRLQNVPWDQALDVVMRTKGLDSRQEGNVIFIAPANEIAAREKELLTARKEAQELSPLRTEYLQVNYAKAADLATLIKSGAGSLISERGSVAIDERTNTLLLQDTAERLADIRRLVSTLDIPVKQVMIEARIVIVSDDYSRDLGVRFGANVAFNQGGKDGLGLLGGPLNGENGVGISPYPALAGENDDDPPIGTPTNGTDGQLGGFILPENAADRYLVNLPAANPAGRLALALIDSDYLVDLELSAAQAEGRGEIISSPRLITANQREATIEQGVEIPYQESSSSGATTTQFKKAVLSLKVTPQITPDNRVILDLTVSKDSVGQLVASATGGFVPSIDTREIVTQVLVNDGQTVVLGGILETERRDAENKVPYLGDIPVVGRLFKQTTTTDNKDELLIFVTPRILREGSSLY</sequence>
<feature type="signal peptide" evidence="9">
    <location>
        <begin position="1"/>
        <end position="29"/>
    </location>
</feature>
<dbReference type="InterPro" id="IPR004845">
    <property type="entry name" value="T2SS_GspD_CS"/>
</dbReference>
<dbReference type="RefSeq" id="WP_380597413.1">
    <property type="nucleotide sequence ID" value="NZ_JBHSDU010000003.1"/>
</dbReference>
<evidence type="ECO:0000256" key="6">
    <source>
        <dbReference type="ARBA" id="ARBA00023136"/>
    </source>
</evidence>
<evidence type="ECO:0000256" key="2">
    <source>
        <dbReference type="ARBA" id="ARBA00006304"/>
    </source>
</evidence>
<dbReference type="InterPro" id="IPR051808">
    <property type="entry name" value="Type_IV_pilus_biogenesis"/>
</dbReference>
<gene>
    <name evidence="11" type="primary">pilQ</name>
    <name evidence="11" type="ORF">ACFPN2_13770</name>
</gene>
<dbReference type="Gene3D" id="3.30.1370.130">
    <property type="match status" value="1"/>
</dbReference>
<evidence type="ECO:0000256" key="5">
    <source>
        <dbReference type="ARBA" id="ARBA00022927"/>
    </source>
</evidence>
<evidence type="ECO:0000256" key="1">
    <source>
        <dbReference type="ARBA" id="ARBA00004442"/>
    </source>
</evidence>
<evidence type="ECO:0000256" key="8">
    <source>
        <dbReference type="RuleBase" id="RU004004"/>
    </source>
</evidence>
<dbReference type="PROSITE" id="PS00875">
    <property type="entry name" value="T2SP_D"/>
    <property type="match status" value="1"/>
</dbReference>
<dbReference type="InterPro" id="IPR004846">
    <property type="entry name" value="T2SS/T3SS_dom"/>
</dbReference>
<dbReference type="InterPro" id="IPR011662">
    <property type="entry name" value="Secretin/TonB_short_N"/>
</dbReference>
<dbReference type="Pfam" id="PF07660">
    <property type="entry name" value="STN"/>
    <property type="match status" value="1"/>
</dbReference>
<keyword evidence="7" id="KW-0998">Cell outer membrane</keyword>
<name>A0ABV8SUM9_9GAMM</name>
<keyword evidence="3 8" id="KW-0813">Transport</keyword>
<keyword evidence="6" id="KW-0472">Membrane</keyword>
<dbReference type="PANTHER" id="PTHR30604">
    <property type="entry name" value="PROTEIN TRANSPORT PROTEIN HOFQ"/>
    <property type="match status" value="1"/>
</dbReference>
<organism evidence="11 12">
    <name type="scientific">Steroidobacter flavus</name>
    <dbReference type="NCBI Taxonomy" id="1842136"/>
    <lineage>
        <taxon>Bacteria</taxon>
        <taxon>Pseudomonadati</taxon>
        <taxon>Pseudomonadota</taxon>
        <taxon>Gammaproteobacteria</taxon>
        <taxon>Steroidobacterales</taxon>
        <taxon>Steroidobacteraceae</taxon>
        <taxon>Steroidobacter</taxon>
    </lineage>
</organism>
<dbReference type="Pfam" id="PF00263">
    <property type="entry name" value="Secretin"/>
    <property type="match status" value="1"/>
</dbReference>
<dbReference type="PANTHER" id="PTHR30604:SF1">
    <property type="entry name" value="DNA UTILIZATION PROTEIN HOFQ"/>
    <property type="match status" value="1"/>
</dbReference>
<keyword evidence="5" id="KW-0653">Protein transport</keyword>
<dbReference type="Gene3D" id="2.60.40.3500">
    <property type="match status" value="1"/>
</dbReference>
<dbReference type="InterPro" id="IPR038591">
    <property type="entry name" value="NolW-like_sf"/>
</dbReference>
<comment type="subcellular location">
    <subcellularLocation>
        <location evidence="1 8">Cell outer membrane</location>
    </subcellularLocation>
</comment>
<dbReference type="InterPro" id="IPR021731">
    <property type="entry name" value="AMIN_dom"/>
</dbReference>